<sequence>MIMIGYTIMCIIFGTTFLAIKVGVDAGLPPFGSAGIRFALAGLILMCIMHIRGKVSFSVLWRRETLLIGASMTFMTFASLYWAEQYVTSGVGALLSATGPAMILLIRALVLKVRVPALAFVGAIIGLAGVGLLMLPGLAGGGDYHPLWMIACIVVVVGEIGYASGAVYSKQVSSALKEISPVSQNAAQLLHGGWMLLVLSLITEHNQIHIESFGSAAAIGSLVYLIVVGSMGGHTLFYWLISRTNPVFPSTWLYISPVLALLLGWLIYGEPLSWIMAAGAAVVLIGVILTNLDSLLGLWDSRRAHSRKEGKLAPVIQK</sequence>
<dbReference type="EMBL" id="CP013023">
    <property type="protein sequence ID" value="ANF94709.1"/>
    <property type="molecule type" value="Genomic_DNA"/>
</dbReference>
<dbReference type="GO" id="GO:0005886">
    <property type="term" value="C:plasma membrane"/>
    <property type="evidence" value="ECO:0007669"/>
    <property type="project" value="UniProtKB-SubCell"/>
</dbReference>
<keyword evidence="5 7" id="KW-1133">Transmembrane helix</keyword>
<feature type="transmembrane region" description="Helical" evidence="7">
    <location>
        <begin position="274"/>
        <end position="299"/>
    </location>
</feature>
<comment type="subcellular location">
    <subcellularLocation>
        <location evidence="1">Cell membrane</location>
        <topology evidence="1">Multi-pass membrane protein</topology>
    </subcellularLocation>
</comment>
<gene>
    <name evidence="9" type="ORF">AR543_00790</name>
</gene>
<name>A0A172ZB18_9BACL</name>
<dbReference type="InterPro" id="IPR037185">
    <property type="entry name" value="EmrE-like"/>
</dbReference>
<proteinExistence type="inferred from homology"/>
<feature type="transmembrane region" description="Helical" evidence="7">
    <location>
        <begin position="36"/>
        <end position="53"/>
    </location>
</feature>
<feature type="transmembrane region" description="Helical" evidence="7">
    <location>
        <begin position="216"/>
        <end position="240"/>
    </location>
</feature>
<protein>
    <submittedName>
        <fullName evidence="9">Transporter</fullName>
    </submittedName>
</protein>
<dbReference type="AlphaFoldDB" id="A0A172ZB18"/>
<evidence type="ECO:0000256" key="6">
    <source>
        <dbReference type="ARBA" id="ARBA00023136"/>
    </source>
</evidence>
<dbReference type="SUPFAM" id="SSF103481">
    <property type="entry name" value="Multidrug resistance efflux transporter EmrE"/>
    <property type="match status" value="2"/>
</dbReference>
<accession>A0A172ZB18</accession>
<evidence type="ECO:0000256" key="3">
    <source>
        <dbReference type="ARBA" id="ARBA00022475"/>
    </source>
</evidence>
<feature type="domain" description="EamA" evidence="8">
    <location>
        <begin position="150"/>
        <end position="291"/>
    </location>
</feature>
<evidence type="ECO:0000256" key="5">
    <source>
        <dbReference type="ARBA" id="ARBA00022989"/>
    </source>
</evidence>
<keyword evidence="10" id="KW-1185">Reference proteome</keyword>
<dbReference type="Proteomes" id="UP000078148">
    <property type="component" value="Chromosome"/>
</dbReference>
<feature type="transmembrane region" description="Helical" evidence="7">
    <location>
        <begin position="117"/>
        <end position="135"/>
    </location>
</feature>
<feature type="transmembrane region" description="Helical" evidence="7">
    <location>
        <begin position="65"/>
        <end position="83"/>
    </location>
</feature>
<dbReference type="PANTHER" id="PTHR32322:SF18">
    <property type="entry name" value="S-ADENOSYLMETHIONINE_S-ADENOSYLHOMOCYSTEINE TRANSPORTER"/>
    <property type="match status" value="1"/>
</dbReference>
<feature type="transmembrane region" description="Helical" evidence="7">
    <location>
        <begin position="89"/>
        <end position="110"/>
    </location>
</feature>
<dbReference type="PANTHER" id="PTHR32322">
    <property type="entry name" value="INNER MEMBRANE TRANSPORTER"/>
    <property type="match status" value="1"/>
</dbReference>
<evidence type="ECO:0000256" key="1">
    <source>
        <dbReference type="ARBA" id="ARBA00004651"/>
    </source>
</evidence>
<keyword evidence="3" id="KW-1003">Cell membrane</keyword>
<dbReference type="RefSeq" id="WP_060530954.1">
    <property type="nucleotide sequence ID" value="NZ_CP013023.1"/>
</dbReference>
<evidence type="ECO:0000259" key="8">
    <source>
        <dbReference type="Pfam" id="PF00892"/>
    </source>
</evidence>
<dbReference type="STRING" id="1616788.AR543_00790"/>
<keyword evidence="6 7" id="KW-0472">Membrane</keyword>
<dbReference type="InterPro" id="IPR000620">
    <property type="entry name" value="EamA_dom"/>
</dbReference>
<feature type="transmembrane region" description="Helical" evidence="7">
    <location>
        <begin position="147"/>
        <end position="168"/>
    </location>
</feature>
<dbReference type="KEGG" id="pbv:AR543_00790"/>
<feature type="transmembrane region" description="Helical" evidence="7">
    <location>
        <begin position="252"/>
        <end position="268"/>
    </location>
</feature>
<feature type="domain" description="EamA" evidence="8">
    <location>
        <begin position="7"/>
        <end position="134"/>
    </location>
</feature>
<dbReference type="Pfam" id="PF00892">
    <property type="entry name" value="EamA"/>
    <property type="match status" value="2"/>
</dbReference>
<reference evidence="9 10" key="2">
    <citation type="journal article" date="2016" name="Int. J. Syst. Evol. Microbiol.">
        <title>Paenibacillus bovis sp. nov., isolated from raw yak (Bos grunniens) milk.</title>
        <authorList>
            <person name="Gao C."/>
            <person name="Han J."/>
            <person name="Liu Z."/>
            <person name="Xu X."/>
            <person name="Hang F."/>
            <person name="Wu Z."/>
        </authorList>
    </citation>
    <scope>NUCLEOTIDE SEQUENCE [LARGE SCALE GENOMIC DNA]</scope>
    <source>
        <strain evidence="9 10">BD3526</strain>
    </source>
</reference>
<reference evidence="10" key="1">
    <citation type="submission" date="2015-10" db="EMBL/GenBank/DDBJ databases">
        <title>Genome of Paenibacillus bovis sp. nov.</title>
        <authorList>
            <person name="Wu Z."/>
            <person name="Gao C."/>
            <person name="Liu Z."/>
            <person name="Zheng H."/>
        </authorList>
    </citation>
    <scope>NUCLEOTIDE SEQUENCE [LARGE SCALE GENOMIC DNA]</scope>
    <source>
        <strain evidence="10">BD3526</strain>
    </source>
</reference>
<dbReference type="OrthoDB" id="9812547at2"/>
<comment type="similarity">
    <text evidence="2">Belongs to the EamA transporter family.</text>
</comment>
<dbReference type="InterPro" id="IPR050638">
    <property type="entry name" value="AA-Vitamin_Transporters"/>
</dbReference>
<evidence type="ECO:0000313" key="10">
    <source>
        <dbReference type="Proteomes" id="UP000078148"/>
    </source>
</evidence>
<evidence type="ECO:0000256" key="2">
    <source>
        <dbReference type="ARBA" id="ARBA00007362"/>
    </source>
</evidence>
<evidence type="ECO:0000256" key="4">
    <source>
        <dbReference type="ARBA" id="ARBA00022692"/>
    </source>
</evidence>
<feature type="transmembrane region" description="Helical" evidence="7">
    <location>
        <begin position="189"/>
        <end position="210"/>
    </location>
</feature>
<evidence type="ECO:0000313" key="9">
    <source>
        <dbReference type="EMBL" id="ANF94709.1"/>
    </source>
</evidence>
<dbReference type="Gene3D" id="1.10.3730.20">
    <property type="match status" value="1"/>
</dbReference>
<evidence type="ECO:0000256" key="7">
    <source>
        <dbReference type="SAM" id="Phobius"/>
    </source>
</evidence>
<organism evidence="9 10">
    <name type="scientific">Paenibacillus bovis</name>
    <dbReference type="NCBI Taxonomy" id="1616788"/>
    <lineage>
        <taxon>Bacteria</taxon>
        <taxon>Bacillati</taxon>
        <taxon>Bacillota</taxon>
        <taxon>Bacilli</taxon>
        <taxon>Bacillales</taxon>
        <taxon>Paenibacillaceae</taxon>
        <taxon>Paenibacillus</taxon>
    </lineage>
</organism>
<keyword evidence="4 7" id="KW-0812">Transmembrane</keyword>